<dbReference type="Gene3D" id="3.30.70.100">
    <property type="match status" value="1"/>
</dbReference>
<evidence type="ECO:0000313" key="2">
    <source>
        <dbReference type="EMBL" id="ABV35914.1"/>
    </source>
</evidence>
<protein>
    <recommendedName>
        <fullName evidence="1">ABM domain-containing protein</fullName>
    </recommendedName>
</protein>
<dbReference type="PROSITE" id="PS51725">
    <property type="entry name" value="ABM"/>
    <property type="match status" value="1"/>
</dbReference>
<dbReference type="RefSeq" id="WP_012141650.1">
    <property type="nucleotide sequence ID" value="NC_009831.1"/>
</dbReference>
<dbReference type="eggNOG" id="COG2329">
    <property type="taxonomic scope" value="Bacteria"/>
</dbReference>
<evidence type="ECO:0000259" key="1">
    <source>
        <dbReference type="PROSITE" id="PS51725"/>
    </source>
</evidence>
<dbReference type="KEGG" id="sse:Ssed_1303"/>
<dbReference type="OrthoDB" id="9797060at2"/>
<gene>
    <name evidence="2" type="ordered locus">Ssed_1303</name>
</gene>
<dbReference type="HOGENOM" id="CLU_127039_0_1_6"/>
<accession>A8FSU1</accession>
<dbReference type="EMBL" id="CP000821">
    <property type="protein sequence ID" value="ABV35914.1"/>
    <property type="molecule type" value="Genomic_DNA"/>
</dbReference>
<keyword evidence="3" id="KW-1185">Reference proteome</keyword>
<dbReference type="Proteomes" id="UP000002015">
    <property type="component" value="Chromosome"/>
</dbReference>
<dbReference type="PANTHER" id="PTHR37811:SF2">
    <property type="entry name" value="ABM DOMAIN-CONTAINING PROTEIN"/>
    <property type="match status" value="1"/>
</dbReference>
<organism evidence="2 3">
    <name type="scientific">Shewanella sediminis (strain HAW-EB3)</name>
    <dbReference type="NCBI Taxonomy" id="425104"/>
    <lineage>
        <taxon>Bacteria</taxon>
        <taxon>Pseudomonadati</taxon>
        <taxon>Pseudomonadota</taxon>
        <taxon>Gammaproteobacteria</taxon>
        <taxon>Alteromonadales</taxon>
        <taxon>Shewanellaceae</taxon>
        <taxon>Shewanella</taxon>
    </lineage>
</organism>
<dbReference type="AlphaFoldDB" id="A8FSU1"/>
<proteinExistence type="predicted"/>
<dbReference type="InterPro" id="IPR011008">
    <property type="entry name" value="Dimeric_a/b-barrel"/>
</dbReference>
<dbReference type="SUPFAM" id="SSF54909">
    <property type="entry name" value="Dimeric alpha+beta barrel"/>
    <property type="match status" value="1"/>
</dbReference>
<feature type="domain" description="ABM" evidence="1">
    <location>
        <begin position="2"/>
        <end position="90"/>
    </location>
</feature>
<dbReference type="InterPro" id="IPR007138">
    <property type="entry name" value="ABM_dom"/>
</dbReference>
<reference evidence="2 3" key="1">
    <citation type="submission" date="2007-08" db="EMBL/GenBank/DDBJ databases">
        <title>Complete sequence of Shewanella sediminis HAW-EB3.</title>
        <authorList>
            <consortium name="US DOE Joint Genome Institute"/>
            <person name="Copeland A."/>
            <person name="Lucas S."/>
            <person name="Lapidus A."/>
            <person name="Barry K."/>
            <person name="Glavina del Rio T."/>
            <person name="Dalin E."/>
            <person name="Tice H."/>
            <person name="Pitluck S."/>
            <person name="Chertkov O."/>
            <person name="Brettin T."/>
            <person name="Bruce D."/>
            <person name="Detter J.C."/>
            <person name="Han C."/>
            <person name="Schmutz J."/>
            <person name="Larimer F."/>
            <person name="Land M."/>
            <person name="Hauser L."/>
            <person name="Kyrpides N."/>
            <person name="Kim E."/>
            <person name="Zhao J.-S."/>
            <person name="Richardson P."/>
        </authorList>
    </citation>
    <scope>NUCLEOTIDE SEQUENCE [LARGE SCALE GENOMIC DNA]</scope>
    <source>
        <strain evidence="2 3">HAW-EB3</strain>
    </source>
</reference>
<dbReference type="InterPro" id="IPR052936">
    <property type="entry name" value="Jasmonate_Hydroxylase-like"/>
</dbReference>
<name>A8FSU1_SHESH</name>
<evidence type="ECO:0000313" key="3">
    <source>
        <dbReference type="Proteomes" id="UP000002015"/>
    </source>
</evidence>
<dbReference type="PANTHER" id="PTHR37811">
    <property type="entry name" value="BLL5343 PROTEIN"/>
    <property type="match status" value="1"/>
</dbReference>
<dbReference type="Pfam" id="PF03992">
    <property type="entry name" value="ABM"/>
    <property type="match status" value="1"/>
</dbReference>
<sequence>MYAVIFEVTPKEDGIEEYLDIAKKLRVLLKDNPGFISIERFQSLTEQNKLLSLSFWETEAAIANWKENIDHQLAQQRGKDSLFKSYRIRVAKVERDYASIA</sequence>